<evidence type="ECO:0000256" key="1">
    <source>
        <dbReference type="SAM" id="MobiDB-lite"/>
    </source>
</evidence>
<keyword evidence="2" id="KW-0732">Signal</keyword>
<gene>
    <name evidence="3" type="ORF">FHP06_15135</name>
</gene>
<organism evidence="3 4">
    <name type="scientific">Aeromicrobium terrae</name>
    <dbReference type="NCBI Taxonomy" id="2498846"/>
    <lineage>
        <taxon>Bacteria</taxon>
        <taxon>Bacillati</taxon>
        <taxon>Actinomycetota</taxon>
        <taxon>Actinomycetes</taxon>
        <taxon>Propionibacteriales</taxon>
        <taxon>Nocardioidaceae</taxon>
        <taxon>Aeromicrobium</taxon>
    </lineage>
</organism>
<feature type="chain" id="PRO_5022825386" description="Collagen-like protein" evidence="2">
    <location>
        <begin position="24"/>
        <end position="372"/>
    </location>
</feature>
<evidence type="ECO:0008006" key="5">
    <source>
        <dbReference type="Google" id="ProtNLM"/>
    </source>
</evidence>
<proteinExistence type="predicted"/>
<evidence type="ECO:0000313" key="4">
    <source>
        <dbReference type="Proteomes" id="UP000321571"/>
    </source>
</evidence>
<protein>
    <recommendedName>
        <fullName evidence="5">Collagen-like protein</fullName>
    </recommendedName>
</protein>
<comment type="caution">
    <text evidence="3">The sequence shown here is derived from an EMBL/GenBank/DDBJ whole genome shotgun (WGS) entry which is preliminary data.</text>
</comment>
<dbReference type="RefSeq" id="WP_147687651.1">
    <property type="nucleotide sequence ID" value="NZ_VDUX01000009.1"/>
</dbReference>
<sequence length="372" mass="38177">MRNSLVAAALSAVVFGTVGYATATTGPDSGGTFHGCVNKYSGALRVVAPDKACRRSENPVSWNQTGPTGPKGDDGATGAPGPASIDALDGSTCTRADGSTGTVAVVVGADDAISMTCGTHSTWCATHTPPDDVYLHEEVICDEATRTLTYICDDGWRDANDDHADGCEATVDPPTAVPLTNVAAQYLTLLVPDRPVSDVAVLPDCDASPPVECTTGVPDEDHVTLRVDSTEHAGDRPRAEAIPNAADKTFAVTQRVRVSTNDPIPVTMPVVGTCGLVVDSTRGNDPDVRLTYADTVAPDRPNGPTVVSSPPTVSGLESADVELTGGFGCIVGNAPVLATATSVLADAVATWVVQGATVCGAPEPVYYQRCSP</sequence>
<evidence type="ECO:0000313" key="3">
    <source>
        <dbReference type="EMBL" id="TXL56589.1"/>
    </source>
</evidence>
<keyword evidence="4" id="KW-1185">Reference proteome</keyword>
<dbReference type="Proteomes" id="UP000321571">
    <property type="component" value="Unassembled WGS sequence"/>
</dbReference>
<feature type="signal peptide" evidence="2">
    <location>
        <begin position="1"/>
        <end position="23"/>
    </location>
</feature>
<feature type="compositionally biased region" description="Low complexity" evidence="1">
    <location>
        <begin position="65"/>
        <end position="83"/>
    </location>
</feature>
<evidence type="ECO:0000256" key="2">
    <source>
        <dbReference type="SAM" id="SignalP"/>
    </source>
</evidence>
<dbReference type="AlphaFoldDB" id="A0A5C8NC11"/>
<dbReference type="EMBL" id="VDUX01000009">
    <property type="protein sequence ID" value="TXL56589.1"/>
    <property type="molecule type" value="Genomic_DNA"/>
</dbReference>
<feature type="region of interest" description="Disordered" evidence="1">
    <location>
        <begin position="55"/>
        <end position="90"/>
    </location>
</feature>
<reference evidence="3 4" key="1">
    <citation type="submission" date="2019-06" db="EMBL/GenBank/DDBJ databases">
        <title>Aeromicrobium sp. nov., isolated from a maize field.</title>
        <authorList>
            <person name="Lin S.-Y."/>
            <person name="Tsai C.-F."/>
            <person name="Young C.-C."/>
        </authorList>
    </citation>
    <scope>NUCLEOTIDE SEQUENCE [LARGE SCALE GENOMIC DNA]</scope>
    <source>
        <strain evidence="3 4">CC-CFT486</strain>
    </source>
</reference>
<name>A0A5C8NC11_9ACTN</name>
<accession>A0A5C8NC11</accession>